<feature type="region of interest" description="Disordered" evidence="1">
    <location>
        <begin position="50"/>
        <end position="88"/>
    </location>
</feature>
<evidence type="ECO:0000313" key="3">
    <source>
        <dbReference type="Proteomes" id="UP000583800"/>
    </source>
</evidence>
<accession>A0A7X0F333</accession>
<gene>
    <name evidence="2" type="ORF">FHU36_008173</name>
</gene>
<feature type="compositionally biased region" description="Basic and acidic residues" evidence="1">
    <location>
        <begin position="67"/>
        <end position="88"/>
    </location>
</feature>
<evidence type="ECO:0000313" key="2">
    <source>
        <dbReference type="EMBL" id="MBB6351590.1"/>
    </source>
</evidence>
<dbReference type="RefSeq" id="WP_185089317.1">
    <property type="nucleotide sequence ID" value="NZ_JACHJB010000004.1"/>
</dbReference>
<reference evidence="2 3" key="1">
    <citation type="submission" date="2020-08" db="EMBL/GenBank/DDBJ databases">
        <title>Sequencing the genomes of 1000 actinobacteria strains.</title>
        <authorList>
            <person name="Klenk H.-P."/>
        </authorList>
    </citation>
    <scope>NUCLEOTIDE SEQUENCE [LARGE SCALE GENOMIC DNA]</scope>
    <source>
        <strain evidence="2 3">DSM 45913</strain>
    </source>
</reference>
<dbReference type="EMBL" id="JACHJB010000004">
    <property type="protein sequence ID" value="MBB6351590.1"/>
    <property type="molecule type" value="Genomic_DNA"/>
</dbReference>
<comment type="caution">
    <text evidence="2">The sequence shown here is derived from an EMBL/GenBank/DDBJ whole genome shotgun (WGS) entry which is preliminary data.</text>
</comment>
<evidence type="ECO:0000256" key="1">
    <source>
        <dbReference type="SAM" id="MobiDB-lite"/>
    </source>
</evidence>
<protein>
    <submittedName>
        <fullName evidence="2">Uncharacterized protein</fullName>
    </submittedName>
</protein>
<proteinExistence type="predicted"/>
<sequence length="88" mass="9586">MTVEQPAICPRCQGVTVALHASAYTPARARLIVANGFCRGHGFDAERRTLHEGPAETATSPRHGQGHRAEHTGPERRRDVAPVEHVEV</sequence>
<name>A0A7X0F333_9ACTN</name>
<keyword evidence="3" id="KW-1185">Reference proteome</keyword>
<organism evidence="2 3">
    <name type="scientific">Nonomuraea muscovyensis</name>
    <dbReference type="NCBI Taxonomy" id="1124761"/>
    <lineage>
        <taxon>Bacteria</taxon>
        <taxon>Bacillati</taxon>
        <taxon>Actinomycetota</taxon>
        <taxon>Actinomycetes</taxon>
        <taxon>Streptosporangiales</taxon>
        <taxon>Streptosporangiaceae</taxon>
        <taxon>Nonomuraea</taxon>
    </lineage>
</organism>
<dbReference type="AlphaFoldDB" id="A0A7X0F333"/>
<dbReference type="Proteomes" id="UP000583800">
    <property type="component" value="Unassembled WGS sequence"/>
</dbReference>